<feature type="compositionally biased region" description="Basic and acidic residues" evidence="2">
    <location>
        <begin position="29"/>
        <end position="56"/>
    </location>
</feature>
<evidence type="ECO:0000256" key="1">
    <source>
        <dbReference type="ARBA" id="ARBA00009129"/>
    </source>
</evidence>
<dbReference type="Proteomes" id="UP000182498">
    <property type="component" value="Unassembled WGS sequence"/>
</dbReference>
<evidence type="ECO:0000259" key="3">
    <source>
        <dbReference type="Pfam" id="PF05532"/>
    </source>
</evidence>
<accession>A0A0X2NP32</accession>
<organism evidence="4 5">
    <name type="scientific">Corynebacterium variabile</name>
    <dbReference type="NCBI Taxonomy" id="1727"/>
    <lineage>
        <taxon>Bacteria</taxon>
        <taxon>Bacillati</taxon>
        <taxon>Actinomycetota</taxon>
        <taxon>Actinomycetes</taxon>
        <taxon>Mycobacteriales</taxon>
        <taxon>Corynebacteriaceae</taxon>
        <taxon>Corynebacterium</taxon>
    </lineage>
</organism>
<dbReference type="OMA" id="HKGDERL"/>
<evidence type="ECO:0000313" key="4">
    <source>
        <dbReference type="EMBL" id="CUU67244.1"/>
    </source>
</evidence>
<proteinExistence type="inferred from homology"/>
<name>A0A0X2NP32_9CORY</name>
<protein>
    <submittedName>
        <fullName evidence="4">CsbD-like</fullName>
    </submittedName>
</protein>
<dbReference type="RefSeq" id="WP_014009586.1">
    <property type="nucleotide sequence ID" value="NZ_FAUH01000020.1"/>
</dbReference>
<dbReference type="AlphaFoldDB" id="A0A0X2NP32"/>
<dbReference type="Gene3D" id="1.10.1470.10">
    <property type="entry name" value="YjbJ"/>
    <property type="match status" value="1"/>
</dbReference>
<sequence length="69" mass="7178">MSGIDDLKNKAEGLAGKAKEALGNASDNESLKDEGKADQVKSDAKQKGEELKDKSTDAANKIVGSAKDD</sequence>
<dbReference type="InterPro" id="IPR036629">
    <property type="entry name" value="YjbJ_sf"/>
</dbReference>
<reference evidence="5" key="1">
    <citation type="submission" date="2015-11" db="EMBL/GenBank/DDBJ databases">
        <authorList>
            <person name="Dugat-Bony E."/>
        </authorList>
    </citation>
    <scope>NUCLEOTIDE SEQUENCE [LARGE SCALE GENOMIC DNA]</scope>
    <source>
        <strain evidence="5">Mu292</strain>
    </source>
</reference>
<keyword evidence="5" id="KW-1185">Reference proteome</keyword>
<dbReference type="Pfam" id="PF05532">
    <property type="entry name" value="CsbD"/>
    <property type="match status" value="1"/>
</dbReference>
<evidence type="ECO:0000256" key="2">
    <source>
        <dbReference type="SAM" id="MobiDB-lite"/>
    </source>
</evidence>
<dbReference type="SUPFAM" id="SSF69047">
    <property type="entry name" value="Hypothetical protein YjbJ"/>
    <property type="match status" value="1"/>
</dbReference>
<dbReference type="EMBL" id="FAUH01000020">
    <property type="protein sequence ID" value="CUU67244.1"/>
    <property type="molecule type" value="Genomic_DNA"/>
</dbReference>
<evidence type="ECO:0000313" key="5">
    <source>
        <dbReference type="Proteomes" id="UP000182498"/>
    </source>
</evidence>
<comment type="similarity">
    <text evidence="1">Belongs to the UPF0337 (CsbD) family.</text>
</comment>
<dbReference type="InterPro" id="IPR008462">
    <property type="entry name" value="CsbD"/>
</dbReference>
<gene>
    <name evidence="4" type="ORF">CVAR292_02603</name>
</gene>
<feature type="domain" description="CsbD-like" evidence="3">
    <location>
        <begin position="5"/>
        <end position="54"/>
    </location>
</feature>
<feature type="region of interest" description="Disordered" evidence="2">
    <location>
        <begin position="18"/>
        <end position="69"/>
    </location>
</feature>